<accession>A0ABS4P1C6</accession>
<evidence type="ECO:0000313" key="2">
    <source>
        <dbReference type="EMBL" id="MBP2116104.1"/>
    </source>
</evidence>
<sequence>MANSTKLRKRAQQLKGQPVCITLHNGRSYVGWITDLNQEAVILSRPGTRKGSSPKRKSSSAARKAEVSGFMPLLGSLMGGGGGAAGIGGGLGRFMGMFGMVQKAMPVMKMGYNMIKSIRPFLGGLKGLMG</sequence>
<gene>
    <name evidence="2" type="ORF">J2Z70_006318</name>
</gene>
<comment type="caution">
    <text evidence="2">The sequence shown here is derived from an EMBL/GenBank/DDBJ whole genome shotgun (WGS) entry which is preliminary data.</text>
</comment>
<feature type="region of interest" description="Disordered" evidence="1">
    <location>
        <begin position="44"/>
        <end position="64"/>
    </location>
</feature>
<reference evidence="2 3" key="1">
    <citation type="submission" date="2021-03" db="EMBL/GenBank/DDBJ databases">
        <title>Genomic Encyclopedia of Type Strains, Phase IV (KMG-IV): sequencing the most valuable type-strain genomes for metagenomic binning, comparative biology and taxonomic classification.</title>
        <authorList>
            <person name="Goeker M."/>
        </authorList>
    </citation>
    <scope>NUCLEOTIDE SEQUENCE [LARGE SCALE GENOMIC DNA]</scope>
    <source>
        <strain evidence="2 3">DSM 101953</strain>
    </source>
</reference>
<dbReference type="EMBL" id="JAGGLV010000036">
    <property type="protein sequence ID" value="MBP2116104.1"/>
    <property type="molecule type" value="Genomic_DNA"/>
</dbReference>
<name>A0ABS4P1C6_9BACL</name>
<proteinExistence type="predicted"/>
<dbReference type="RefSeq" id="WP_209879358.1">
    <property type="nucleotide sequence ID" value="NZ_JAGGLV010000036.1"/>
</dbReference>
<dbReference type="Proteomes" id="UP000773462">
    <property type="component" value="Unassembled WGS sequence"/>
</dbReference>
<evidence type="ECO:0000256" key="1">
    <source>
        <dbReference type="SAM" id="MobiDB-lite"/>
    </source>
</evidence>
<keyword evidence="3" id="KW-1185">Reference proteome</keyword>
<evidence type="ECO:0000313" key="3">
    <source>
        <dbReference type="Proteomes" id="UP000773462"/>
    </source>
</evidence>
<protein>
    <submittedName>
        <fullName evidence="2">Uncharacterized protein</fullName>
    </submittedName>
</protein>
<organism evidence="2 3">
    <name type="scientific">Paenibacillus silagei</name>
    <dbReference type="NCBI Taxonomy" id="1670801"/>
    <lineage>
        <taxon>Bacteria</taxon>
        <taxon>Bacillati</taxon>
        <taxon>Bacillota</taxon>
        <taxon>Bacilli</taxon>
        <taxon>Bacillales</taxon>
        <taxon>Paenibacillaceae</taxon>
        <taxon>Paenibacillus</taxon>
    </lineage>
</organism>